<evidence type="ECO:0000256" key="7">
    <source>
        <dbReference type="HAMAP-Rule" id="MF_01984"/>
    </source>
</evidence>
<sequence>MHRIPRSQTGSPALMHDRRTDTHSSPQPREGLRYETARRLRLAEATAPEILLNASLSLGDIVIRWGRVRHETSRVPGQVGERMSAPDPFRLVVGVTGATGAALAVRLLERLRELPGLESHLIISAWARSTIRHETGLRARDVAALADHTYHHADQAAAIASGSFRTEGMVVIPCSMKTLAAIRLGYADGLIARAADVTLKERRRLVLVTRETPLSDVHLDNMLAVSRSGAIVFPPVLGFYHLPHSLDEALDHLVARLMDQFDLPTPGARRWAGIQRPSLMQPSSPLSDDASHDPLQGEPR</sequence>
<feature type="binding site" evidence="7">
    <location>
        <begin position="175"/>
        <end position="178"/>
    </location>
    <ligand>
        <name>FMN</name>
        <dbReference type="ChEBI" id="CHEBI:58210"/>
    </ligand>
</feature>
<dbReference type="HAMAP" id="MF_01984">
    <property type="entry name" value="ubiX_pad"/>
    <property type="match status" value="1"/>
</dbReference>
<evidence type="ECO:0000256" key="3">
    <source>
        <dbReference type="ARBA" id="ARBA00022643"/>
    </source>
</evidence>
<protein>
    <recommendedName>
        <fullName evidence="7">Flavin prenyltransferase UbiX</fullName>
        <ecNumber evidence="7">2.5.1.129</ecNumber>
    </recommendedName>
</protein>
<dbReference type="NCBIfam" id="NF004685">
    <property type="entry name" value="PRK06029.1"/>
    <property type="match status" value="1"/>
</dbReference>
<dbReference type="InterPro" id="IPR003382">
    <property type="entry name" value="Flavoprotein"/>
</dbReference>
<feature type="binding site" evidence="7">
    <location>
        <position position="124"/>
    </location>
    <ligand>
        <name>FMN</name>
        <dbReference type="ChEBI" id="CHEBI:58210"/>
    </ligand>
</feature>
<feature type="binding site" evidence="7">
    <location>
        <position position="210"/>
    </location>
    <ligand>
        <name>FMN</name>
        <dbReference type="ChEBI" id="CHEBI:58210"/>
    </ligand>
</feature>
<dbReference type="EC" id="2.5.1.129" evidence="7"/>
<evidence type="ECO:0000259" key="9">
    <source>
        <dbReference type="Pfam" id="PF02441"/>
    </source>
</evidence>
<dbReference type="Pfam" id="PF02441">
    <property type="entry name" value="Flavoprotein"/>
    <property type="match status" value="1"/>
</dbReference>
<keyword evidence="1 7" id="KW-0637">Prenyltransferase</keyword>
<comment type="similarity">
    <text evidence="6 7">Belongs to the UbiX/PAD1 family.</text>
</comment>
<keyword evidence="4 7" id="KW-0808">Transferase</keyword>
<evidence type="ECO:0000256" key="4">
    <source>
        <dbReference type="ARBA" id="ARBA00022679"/>
    </source>
</evidence>
<comment type="caution">
    <text evidence="7">Lacks conserved residue(s) required for the propagation of feature annotation.</text>
</comment>
<dbReference type="Proteomes" id="UP000036513">
    <property type="component" value="Unassembled WGS sequence"/>
</dbReference>
<dbReference type="NCBIfam" id="TIGR00421">
    <property type="entry name" value="ubiX_pad"/>
    <property type="match status" value="1"/>
</dbReference>
<dbReference type="SUPFAM" id="SSF52507">
    <property type="entry name" value="Homo-oligomeric flavin-containing Cys decarboxylases, HFCD"/>
    <property type="match status" value="1"/>
</dbReference>
<comment type="function">
    <text evidence="7">Flavin prenyltransferase that catalyzes the synthesis of the prenylated FMN cofactor (prenyl-FMN) for 4-hydroxy-3-polyprenylbenzoic acid decarboxylase UbiD. The prenyltransferase is metal-independent and links a dimethylallyl moiety from dimethylallyl monophosphate (DMAP) to the flavin N5 and C6 atoms of FMN.</text>
</comment>
<dbReference type="InterPro" id="IPR036551">
    <property type="entry name" value="Flavin_trans-like"/>
</dbReference>
<feature type="domain" description="Flavoprotein" evidence="9">
    <location>
        <begin position="90"/>
        <end position="258"/>
    </location>
</feature>
<feature type="binding site" evidence="7">
    <location>
        <position position="256"/>
    </location>
    <ligand>
        <name>dimethylallyl phosphate</name>
        <dbReference type="ChEBI" id="CHEBI:88052"/>
    </ligand>
</feature>
<keyword evidence="11" id="KW-1185">Reference proteome</keyword>
<evidence type="ECO:0000313" key="11">
    <source>
        <dbReference type="Proteomes" id="UP000036513"/>
    </source>
</evidence>
<reference evidence="10 11" key="1">
    <citation type="journal article" date="2015" name="Genome Biol. Evol.">
        <title>Characterization of Three Mycobacterium spp. with Potential Use in Bioremediation by Genome Sequencing and Comparative Genomics.</title>
        <authorList>
            <person name="Das S."/>
            <person name="Pettersson B.M."/>
            <person name="Behra P.R."/>
            <person name="Ramesh M."/>
            <person name="Dasgupta S."/>
            <person name="Bhattacharya A."/>
            <person name="Kirsebom L.A."/>
        </authorList>
    </citation>
    <scope>NUCLEOTIDE SEQUENCE [LARGE SCALE GENOMIC DNA]</scope>
    <source>
        <strain evidence="10 11">DSM 43826</strain>
    </source>
</reference>
<dbReference type="SMR" id="A0A0J6VBN5"/>
<organism evidence="10 11">
    <name type="scientific">Mycolicibacterium chlorophenolicum</name>
    <dbReference type="NCBI Taxonomy" id="37916"/>
    <lineage>
        <taxon>Bacteria</taxon>
        <taxon>Bacillati</taxon>
        <taxon>Actinomycetota</taxon>
        <taxon>Actinomycetes</taxon>
        <taxon>Mycobacteriales</taxon>
        <taxon>Mycobacteriaceae</taxon>
        <taxon>Mycolicibacterium</taxon>
    </lineage>
</organism>
<dbReference type="PANTHER" id="PTHR43374">
    <property type="entry name" value="FLAVIN PRENYLTRANSFERASE"/>
    <property type="match status" value="1"/>
</dbReference>
<comment type="caution">
    <text evidence="10">The sequence shown here is derived from an EMBL/GenBank/DDBJ whole genome shotgun (WGS) entry which is preliminary data.</text>
</comment>
<dbReference type="PANTHER" id="PTHR43374:SF1">
    <property type="entry name" value="FLAVIN PRENYLTRANSFERASE PAD1, MITOCHONDRIAL"/>
    <property type="match status" value="1"/>
</dbReference>
<feature type="region of interest" description="Disordered" evidence="8">
    <location>
        <begin position="1"/>
        <end position="32"/>
    </location>
</feature>
<evidence type="ECO:0000256" key="5">
    <source>
        <dbReference type="ARBA" id="ARBA00050612"/>
    </source>
</evidence>
<dbReference type="EMBL" id="JYNL01000071">
    <property type="protein sequence ID" value="KMO66958.1"/>
    <property type="molecule type" value="Genomic_DNA"/>
</dbReference>
<evidence type="ECO:0000256" key="2">
    <source>
        <dbReference type="ARBA" id="ARBA00022630"/>
    </source>
</evidence>
<keyword evidence="10" id="KW-0456">Lyase</keyword>
<keyword evidence="3 7" id="KW-0288">FMN</keyword>
<dbReference type="GO" id="GO:0106141">
    <property type="term" value="F:flavin prenyltransferase activity"/>
    <property type="evidence" value="ECO:0007669"/>
    <property type="project" value="UniProtKB-EC"/>
</dbReference>
<feature type="region of interest" description="Disordered" evidence="8">
    <location>
        <begin position="276"/>
        <end position="300"/>
    </location>
</feature>
<gene>
    <name evidence="10" type="primary">pad1</name>
    <name evidence="7" type="synonym">ubiX</name>
    <name evidence="10" type="ORF">MCHLDSM_07302</name>
</gene>
<feature type="binding site" evidence="7">
    <location>
        <begin position="97"/>
        <end position="99"/>
    </location>
    <ligand>
        <name>FMN</name>
        <dbReference type="ChEBI" id="CHEBI:58210"/>
    </ligand>
</feature>
<keyword evidence="2 7" id="KW-0285">Flavoprotein</keyword>
<feature type="binding site" evidence="7">
    <location>
        <position position="240"/>
    </location>
    <ligand>
        <name>dimethylallyl phosphate</name>
        <dbReference type="ChEBI" id="CHEBI:88052"/>
    </ligand>
</feature>
<dbReference type="FunFam" id="3.40.50.1950:FF:000001">
    <property type="entry name" value="Flavin prenyltransferase UbiX"/>
    <property type="match status" value="1"/>
</dbReference>
<evidence type="ECO:0000256" key="8">
    <source>
        <dbReference type="SAM" id="MobiDB-lite"/>
    </source>
</evidence>
<comment type="catalytic activity">
    <reaction evidence="5 7">
        <text>dimethylallyl phosphate + FMNH2 = prenylated FMNH2 + phosphate</text>
        <dbReference type="Rhea" id="RHEA:37743"/>
        <dbReference type="ChEBI" id="CHEBI:43474"/>
        <dbReference type="ChEBI" id="CHEBI:57618"/>
        <dbReference type="ChEBI" id="CHEBI:87467"/>
        <dbReference type="ChEBI" id="CHEBI:88052"/>
        <dbReference type="EC" id="2.5.1.129"/>
    </reaction>
</comment>
<proteinExistence type="inferred from homology"/>
<dbReference type="STRING" id="37916.MCHLDSM_07302"/>
<evidence type="ECO:0000313" key="10">
    <source>
        <dbReference type="EMBL" id="KMO66958.1"/>
    </source>
</evidence>
<dbReference type="InterPro" id="IPR004507">
    <property type="entry name" value="UbiX-like"/>
</dbReference>
<dbReference type="PATRIC" id="fig|37916.4.peg.7326"/>
<name>A0A0J6VBN5_9MYCO</name>
<dbReference type="Gene3D" id="3.40.50.1950">
    <property type="entry name" value="Flavin prenyltransferase-like"/>
    <property type="match status" value="1"/>
</dbReference>
<dbReference type="GO" id="GO:0016831">
    <property type="term" value="F:carboxy-lyase activity"/>
    <property type="evidence" value="ECO:0007669"/>
    <property type="project" value="TreeGrafter"/>
</dbReference>
<dbReference type="AlphaFoldDB" id="A0A0J6VBN5"/>
<feature type="compositionally biased region" description="Polar residues" evidence="8">
    <location>
        <begin position="1"/>
        <end position="11"/>
    </location>
</feature>
<accession>A0A0J6VBN5</accession>
<evidence type="ECO:0000256" key="6">
    <source>
        <dbReference type="ARBA" id="ARBA00060793"/>
    </source>
</evidence>
<evidence type="ECO:0000256" key="1">
    <source>
        <dbReference type="ARBA" id="ARBA00022602"/>
    </source>
</evidence>